<sequence>MIKRSITILVFFLYFLQAYAQQEVQFSQYIFNGLAINPAYAGYKEALYLHSSYRQQWSGFPGAPVTGTISADGLTDYSDKRVGWGVLTSLEKLGPQSSTALFINYSYRIPMDWEDEKRLAFGLGVGVTNYSVDGSNRKYVDADDPEVILGRQSTLVPDARVGIYYNSASSYIGVSVLNLFSAYTSGKIFLGNGLLYSSLRKSRHLYFSAGTIFSLNQDVQLKPAIMVKGDFKGPVNVDVNIFVLLQETLWIGASYRTGFNYPGNTNLQPNLDPNNAFSVLTEVYASDNLRIGYSYDFSTSGISHYQRGSHELSLGLTIPSLNSMNKVKCPRHF</sequence>
<accession>A0A1K1LPG4</accession>
<proteinExistence type="predicted"/>
<dbReference type="Proteomes" id="UP001326715">
    <property type="component" value="Chromosome"/>
</dbReference>
<reference evidence="2 4" key="1">
    <citation type="submission" date="2016-11" db="EMBL/GenBank/DDBJ databases">
        <authorList>
            <person name="Jaros S."/>
            <person name="Januszkiewicz K."/>
            <person name="Wedrychowicz H."/>
        </authorList>
    </citation>
    <scope>NUCLEOTIDE SEQUENCE [LARGE SCALE GENOMIC DNA]</scope>
    <source>
        <strain evidence="2 4">DSM 784</strain>
    </source>
</reference>
<evidence type="ECO:0000313" key="2">
    <source>
        <dbReference type="EMBL" id="SFW12747.1"/>
    </source>
</evidence>
<keyword evidence="5" id="KW-1185">Reference proteome</keyword>
<name>A0A1K1LPG4_9BACT</name>
<dbReference type="AlphaFoldDB" id="A0A1K1LPG4"/>
<reference evidence="3 5" key="2">
    <citation type="submission" date="2023-11" db="EMBL/GenBank/DDBJ databases">
        <title>MicrobeMod: A computational toolkit for identifying prokaryotic methylation and restriction-modification with nanopore sequencing.</title>
        <authorList>
            <person name="Crits-Christoph A."/>
            <person name="Kang S.C."/>
            <person name="Lee H."/>
            <person name="Ostrov N."/>
        </authorList>
    </citation>
    <scope>NUCLEOTIDE SEQUENCE [LARGE SCALE GENOMIC DNA]</scope>
    <source>
        <strain evidence="3 5">ATCC 23090</strain>
    </source>
</reference>
<dbReference type="Proteomes" id="UP000183788">
    <property type="component" value="Unassembled WGS sequence"/>
</dbReference>
<evidence type="ECO:0000313" key="5">
    <source>
        <dbReference type="Proteomes" id="UP001326715"/>
    </source>
</evidence>
<organism evidence="2 4">
    <name type="scientific">Chitinophaga sancti</name>
    <dbReference type="NCBI Taxonomy" id="1004"/>
    <lineage>
        <taxon>Bacteria</taxon>
        <taxon>Pseudomonadati</taxon>
        <taxon>Bacteroidota</taxon>
        <taxon>Chitinophagia</taxon>
        <taxon>Chitinophagales</taxon>
        <taxon>Chitinophagaceae</taxon>
        <taxon>Chitinophaga</taxon>
    </lineage>
</organism>
<protein>
    <submittedName>
        <fullName evidence="3">Type IX secretion system membrane protein PorP/SprF</fullName>
    </submittedName>
    <submittedName>
        <fullName evidence="2">Type IX secretion system membrane protein, PorP/SprF family</fullName>
    </submittedName>
</protein>
<keyword evidence="1" id="KW-0732">Signal</keyword>
<evidence type="ECO:0000256" key="1">
    <source>
        <dbReference type="SAM" id="SignalP"/>
    </source>
</evidence>
<feature type="signal peptide" evidence="1">
    <location>
        <begin position="1"/>
        <end position="20"/>
    </location>
</feature>
<dbReference type="Pfam" id="PF11751">
    <property type="entry name" value="PorP_SprF"/>
    <property type="match status" value="1"/>
</dbReference>
<dbReference type="EMBL" id="CP140154">
    <property type="protein sequence ID" value="WQG89418.1"/>
    <property type="molecule type" value="Genomic_DNA"/>
</dbReference>
<feature type="chain" id="PRO_5012182264" evidence="1">
    <location>
        <begin position="21"/>
        <end position="333"/>
    </location>
</feature>
<dbReference type="InterPro" id="IPR019861">
    <property type="entry name" value="PorP/SprF_Bacteroidetes"/>
</dbReference>
<dbReference type="OrthoDB" id="626665at2"/>
<dbReference type="STRING" id="1004.SAMN05661012_00103"/>
<evidence type="ECO:0000313" key="4">
    <source>
        <dbReference type="Proteomes" id="UP000183788"/>
    </source>
</evidence>
<gene>
    <name evidence="2" type="ORF">SAMN05661012_00103</name>
    <name evidence="3" type="ORF">SR876_31285</name>
</gene>
<dbReference type="NCBIfam" id="TIGR03519">
    <property type="entry name" value="T9SS_PorP_fam"/>
    <property type="match status" value="1"/>
</dbReference>
<dbReference type="RefSeq" id="WP_072356631.1">
    <property type="nucleotide sequence ID" value="NZ_CP139972.1"/>
</dbReference>
<evidence type="ECO:0000313" key="3">
    <source>
        <dbReference type="EMBL" id="WQG89418.1"/>
    </source>
</evidence>
<dbReference type="EMBL" id="FPIZ01000001">
    <property type="protein sequence ID" value="SFW12747.1"/>
    <property type="molecule type" value="Genomic_DNA"/>
</dbReference>